<evidence type="ECO:0000313" key="1">
    <source>
        <dbReference type="EMBL" id="UQA91245.1"/>
    </source>
</evidence>
<accession>A0ABY4M0I5</accession>
<evidence type="ECO:0000313" key="2">
    <source>
        <dbReference type="Proteomes" id="UP000830115"/>
    </source>
</evidence>
<protein>
    <submittedName>
        <fullName evidence="1">Uncharacterized protein</fullName>
    </submittedName>
</protein>
<gene>
    <name evidence="1" type="ORF">K9S39_04545</name>
</gene>
<dbReference type="Proteomes" id="UP000830115">
    <property type="component" value="Chromosome"/>
</dbReference>
<sequence length="211" mass="23612">MHVLLPNDPVWAVKFFQMEEPLLHSLSYFYIHDLPPDEASCVRTAYASWARINVQLPSVFRDWASSAEVVPGIAADTSYKLHAPQGRRLTEMYAVDVEEGDLQELAAFHALLRRAEMGGTGTLARSIEDIAQDSGHRSITADFGRVLAVLQLKADPTLLNPLCHTDVGAPREVIALNDVQEVRYRSHCDSIIRILSNGDPWLSTTHRHLYP</sequence>
<keyword evidence="2" id="KW-1185">Reference proteome</keyword>
<organism evidence="1 2">
    <name type="scientific">Streptomyces halobius</name>
    <dbReference type="NCBI Taxonomy" id="2879846"/>
    <lineage>
        <taxon>Bacteria</taxon>
        <taxon>Bacillati</taxon>
        <taxon>Actinomycetota</taxon>
        <taxon>Actinomycetes</taxon>
        <taxon>Kitasatosporales</taxon>
        <taxon>Streptomycetaceae</taxon>
        <taxon>Streptomyces</taxon>
    </lineage>
</organism>
<name>A0ABY4M0I5_9ACTN</name>
<proteinExistence type="predicted"/>
<reference evidence="1" key="1">
    <citation type="submission" date="2021-10" db="EMBL/GenBank/DDBJ databases">
        <title>Streptomyces nigrumlapis sp.nov.,an antimicrobial producing actinobacterium isolated from Black Gobi rocks.</title>
        <authorList>
            <person name="Wen Y."/>
            <person name="Zhang W."/>
            <person name="Liu X.G."/>
        </authorList>
    </citation>
    <scope>NUCLEOTIDE SEQUENCE</scope>
    <source>
        <strain evidence="1">ST13-2-2</strain>
    </source>
</reference>
<dbReference type="EMBL" id="CP086322">
    <property type="protein sequence ID" value="UQA91245.1"/>
    <property type="molecule type" value="Genomic_DNA"/>
</dbReference>
<dbReference type="RefSeq" id="WP_248862043.1">
    <property type="nucleotide sequence ID" value="NZ_CP086322.1"/>
</dbReference>